<comment type="caution">
    <text evidence="1">The sequence shown here is derived from an EMBL/GenBank/DDBJ whole genome shotgun (WGS) entry which is preliminary data.</text>
</comment>
<reference evidence="1" key="1">
    <citation type="journal article" date="2023" name="Genome Biol. Evol.">
        <title>Long-read-based Genome Assembly of Drosophila gunungcola Reveals Fewer Chemosensory Genes in Flower-breeding Species.</title>
        <authorList>
            <person name="Negi A."/>
            <person name="Liao B.Y."/>
            <person name="Yeh S.D."/>
        </authorList>
    </citation>
    <scope>NUCLEOTIDE SEQUENCE</scope>
    <source>
        <strain evidence="1">Sukarami</strain>
    </source>
</reference>
<evidence type="ECO:0000313" key="1">
    <source>
        <dbReference type="EMBL" id="KAI8034562.1"/>
    </source>
</evidence>
<dbReference type="EMBL" id="JAMKOV010000067">
    <property type="protein sequence ID" value="KAI8034562.1"/>
    <property type="molecule type" value="Genomic_DNA"/>
</dbReference>
<accession>A0A9Q0BJ99</accession>
<dbReference type="Proteomes" id="UP001059596">
    <property type="component" value="Unassembled WGS sequence"/>
</dbReference>
<sequence>MPIQSARALPGLAYFTYPSIECVIQLANAKLTANDEPKLNSMPPPCSRPSWFSFGN</sequence>
<evidence type="ECO:0000313" key="2">
    <source>
        <dbReference type="Proteomes" id="UP001059596"/>
    </source>
</evidence>
<dbReference type="AlphaFoldDB" id="A0A9Q0BJ99"/>
<name>A0A9Q0BJ99_9MUSC</name>
<proteinExistence type="predicted"/>
<organism evidence="1 2">
    <name type="scientific">Drosophila gunungcola</name>
    <name type="common">fruit fly</name>
    <dbReference type="NCBI Taxonomy" id="103775"/>
    <lineage>
        <taxon>Eukaryota</taxon>
        <taxon>Metazoa</taxon>
        <taxon>Ecdysozoa</taxon>
        <taxon>Arthropoda</taxon>
        <taxon>Hexapoda</taxon>
        <taxon>Insecta</taxon>
        <taxon>Pterygota</taxon>
        <taxon>Neoptera</taxon>
        <taxon>Endopterygota</taxon>
        <taxon>Diptera</taxon>
        <taxon>Brachycera</taxon>
        <taxon>Muscomorpha</taxon>
        <taxon>Ephydroidea</taxon>
        <taxon>Drosophilidae</taxon>
        <taxon>Drosophila</taxon>
        <taxon>Sophophora</taxon>
    </lineage>
</organism>
<gene>
    <name evidence="1" type="ORF">M5D96_012615</name>
</gene>
<keyword evidence="2" id="KW-1185">Reference proteome</keyword>
<protein>
    <submittedName>
        <fullName evidence="1">Uncharacterized protein</fullName>
    </submittedName>
</protein>